<evidence type="ECO:0000256" key="7">
    <source>
        <dbReference type="ARBA" id="ARBA00023136"/>
    </source>
</evidence>
<evidence type="ECO:0000256" key="6">
    <source>
        <dbReference type="ARBA" id="ARBA00022989"/>
    </source>
</evidence>
<evidence type="ECO:0000259" key="13">
    <source>
        <dbReference type="PROSITE" id="PS50853"/>
    </source>
</evidence>
<keyword evidence="10" id="KW-0325">Glycoprotein</keyword>
<feature type="transmembrane region" description="Helical" evidence="11">
    <location>
        <begin position="558"/>
        <end position="579"/>
    </location>
</feature>
<evidence type="ECO:0000256" key="4">
    <source>
        <dbReference type="ARBA" id="ARBA00022729"/>
    </source>
</evidence>
<evidence type="ECO:0000256" key="1">
    <source>
        <dbReference type="ARBA" id="ARBA00004479"/>
    </source>
</evidence>
<dbReference type="AlphaFoldDB" id="A0A8C4SHE0"/>
<dbReference type="GO" id="GO:0004896">
    <property type="term" value="F:cytokine receptor activity"/>
    <property type="evidence" value="ECO:0007669"/>
    <property type="project" value="InterPro"/>
</dbReference>
<feature type="domain" description="Fibronectin type-III" evidence="13">
    <location>
        <begin position="216"/>
        <end position="309"/>
    </location>
</feature>
<keyword evidence="9" id="KW-0675">Receptor</keyword>
<dbReference type="Proteomes" id="UP000694620">
    <property type="component" value="Chromosome 10"/>
</dbReference>
<accession>A0A8C4SHE0</accession>
<organism evidence="14 15">
    <name type="scientific">Erpetoichthys calabaricus</name>
    <name type="common">Rope fish</name>
    <name type="synonym">Calamoichthys calabaricus</name>
    <dbReference type="NCBI Taxonomy" id="27687"/>
    <lineage>
        <taxon>Eukaryota</taxon>
        <taxon>Metazoa</taxon>
        <taxon>Chordata</taxon>
        <taxon>Craniata</taxon>
        <taxon>Vertebrata</taxon>
        <taxon>Euteleostomi</taxon>
        <taxon>Actinopterygii</taxon>
        <taxon>Polypteriformes</taxon>
        <taxon>Polypteridae</taxon>
        <taxon>Erpetoichthys</taxon>
    </lineage>
</organism>
<evidence type="ECO:0000256" key="10">
    <source>
        <dbReference type="ARBA" id="ARBA00023180"/>
    </source>
</evidence>
<dbReference type="Ensembl" id="ENSECRT00000017344.1">
    <property type="protein sequence ID" value="ENSECRP00000017023.1"/>
    <property type="gene ID" value="ENSECRG00000011310.1"/>
</dbReference>
<feature type="signal peptide" evidence="12">
    <location>
        <begin position="1"/>
        <end position="25"/>
    </location>
</feature>
<feature type="domain" description="Fibronectin type-III" evidence="13">
    <location>
        <begin position="408"/>
        <end position="501"/>
    </location>
</feature>
<reference evidence="14" key="1">
    <citation type="submission" date="2021-06" db="EMBL/GenBank/DDBJ databases">
        <authorList>
            <consortium name="Wellcome Sanger Institute Data Sharing"/>
        </authorList>
    </citation>
    <scope>NUCLEOTIDE SEQUENCE [LARGE SCALE GENOMIC DNA]</scope>
</reference>
<feature type="domain" description="Fibronectin type-III" evidence="13">
    <location>
        <begin position="121"/>
        <end position="214"/>
    </location>
</feature>
<protein>
    <submittedName>
        <fullName evidence="14">Interleukin 12 receptor subunit beta 2</fullName>
    </submittedName>
</protein>
<dbReference type="PANTHER" id="PTHR48423:SF2">
    <property type="entry name" value="INTERLEUKIN-12 RECEPTOR SUBUNIT BETA-2"/>
    <property type="match status" value="1"/>
</dbReference>
<comment type="similarity">
    <text evidence="2">Belongs to the type I cytokine receptor family. Type 2 subfamily.</text>
</comment>
<dbReference type="PANTHER" id="PTHR48423">
    <property type="entry name" value="INTERLEUKIN-27 RECEPTOR SUBUNIT ALPHA"/>
    <property type="match status" value="1"/>
</dbReference>
<dbReference type="InterPro" id="IPR003529">
    <property type="entry name" value="Hematopoietin_rcpt_Gp130_CS"/>
</dbReference>
<dbReference type="PROSITE" id="PS01353">
    <property type="entry name" value="HEMATOPO_REC_L_F2"/>
    <property type="match status" value="1"/>
</dbReference>
<keyword evidence="5" id="KW-0677">Repeat</keyword>
<evidence type="ECO:0000256" key="5">
    <source>
        <dbReference type="ARBA" id="ARBA00022737"/>
    </source>
</evidence>
<evidence type="ECO:0000256" key="2">
    <source>
        <dbReference type="ARBA" id="ARBA00008921"/>
    </source>
</evidence>
<gene>
    <name evidence="14" type="primary">IL12RB2</name>
</gene>
<dbReference type="GeneTree" id="ENSGT00940000159829"/>
<dbReference type="CDD" id="cd00063">
    <property type="entry name" value="FN3"/>
    <property type="match status" value="2"/>
</dbReference>
<dbReference type="Gene3D" id="2.60.40.10">
    <property type="entry name" value="Immunoglobulins"/>
    <property type="match status" value="4"/>
</dbReference>
<comment type="subcellular location">
    <subcellularLocation>
        <location evidence="1">Membrane</location>
        <topology evidence="1">Single-pass type I membrane protein</topology>
    </subcellularLocation>
</comment>
<evidence type="ECO:0000256" key="9">
    <source>
        <dbReference type="ARBA" id="ARBA00023170"/>
    </source>
</evidence>
<keyword evidence="7 11" id="KW-0472">Membrane</keyword>
<keyword evidence="3 11" id="KW-0812">Transmembrane</keyword>
<feature type="chain" id="PRO_5034589869" evidence="12">
    <location>
        <begin position="26"/>
        <end position="769"/>
    </location>
</feature>
<dbReference type="PROSITE" id="PS50853">
    <property type="entry name" value="FN3"/>
    <property type="match status" value="3"/>
</dbReference>
<dbReference type="InterPro" id="IPR036116">
    <property type="entry name" value="FN3_sf"/>
</dbReference>
<dbReference type="InterPro" id="IPR013783">
    <property type="entry name" value="Ig-like_fold"/>
</dbReference>
<dbReference type="InterPro" id="IPR003961">
    <property type="entry name" value="FN3_dom"/>
</dbReference>
<keyword evidence="8" id="KW-1015">Disulfide bond</keyword>
<evidence type="ECO:0000256" key="11">
    <source>
        <dbReference type="SAM" id="Phobius"/>
    </source>
</evidence>
<dbReference type="GO" id="GO:0005886">
    <property type="term" value="C:plasma membrane"/>
    <property type="evidence" value="ECO:0007669"/>
    <property type="project" value="UniProtKB-ARBA"/>
</dbReference>
<evidence type="ECO:0000256" key="8">
    <source>
        <dbReference type="ARBA" id="ARBA00023157"/>
    </source>
</evidence>
<keyword evidence="4 12" id="KW-0732">Signal</keyword>
<keyword evidence="6 11" id="KW-1133">Transmembrane helix</keyword>
<dbReference type="SUPFAM" id="SSF49265">
    <property type="entry name" value="Fibronectin type III"/>
    <property type="match status" value="3"/>
</dbReference>
<proteinExistence type="inferred from homology"/>
<dbReference type="InterPro" id="IPR052672">
    <property type="entry name" value="Type1_Cytokine_Rcpt_Type2"/>
</dbReference>
<name>A0A8C4SHE0_ERPCA</name>
<evidence type="ECO:0000256" key="12">
    <source>
        <dbReference type="SAM" id="SignalP"/>
    </source>
</evidence>
<evidence type="ECO:0000256" key="3">
    <source>
        <dbReference type="ARBA" id="ARBA00022692"/>
    </source>
</evidence>
<dbReference type="SMART" id="SM00060">
    <property type="entry name" value="FN3"/>
    <property type="match status" value="3"/>
</dbReference>
<sequence length="769" mass="87965">MSCIWYFITACWMAMNMITLVKVKGAKVVVCEQGSINSSQGTEVKMGSSLSVQCTFYEKGSENCRKTILQDHIELPTKRRNQTAVYSEIKELRVNKTTFVCKTNCNTKPITCGIDIKVGYPPEEPTHLSCIQKGEFGNITCTWQTGRHPLIKTTSLLWVKNKTHKLSFINTNPSFGDVTFSLLDEESQYSVWVIASNTLGNASSQILNFSLQDIVKPYPPRITFINNSFSNMIIYWEEKQNTTVLEIRYRPLNQNWSVHLINDSFERMYILTDLQPFTNYEIQMRTKMSIMKGVWSDWSKPILNRTEEAAPVAKLDYWFLLEYTDSSDQSLIIFWKNLSETESRGFILYYEVELQIQSKTDDVKNVTKNNYKINIPKPSGSILLSAINSKGKSPAAIISLPINTGFPPPQTVTCKPNINSISVFWNPPEKEMTPLQSYVVSWTPHSRKKRDLNWIRLAKDKLSLNISEIHPNVCYKITVFALYDQGIGIAGFIQAISTQSVPTAAPKIEVKHFNRTSIIVIWKAILVEHQKGCVSYNVYVDRLDKVSQPLKYEKYDQLIMQASGIVIVCLLLCVCSTILDRQRIMRWCSVLLPQWFTYHVPDPANCKWAQEFSSNKDQKKFVHSPQKNDSLSSWEEPETFEIEEVLENNESMWDSTHENTANDEGNARLDLLPTCRPEDLIIYKHQLPSPYIRNMSQETEISSDAPEFCDVDYISSNLLHMESSQEESSGFMEDSFSPFPCSPFSEPLILFGGKLTLDAVKIDCNSFLD</sequence>
<dbReference type="Pfam" id="PF00041">
    <property type="entry name" value="fn3"/>
    <property type="match status" value="2"/>
</dbReference>
<evidence type="ECO:0000313" key="14">
    <source>
        <dbReference type="Ensembl" id="ENSECRP00000017023.1"/>
    </source>
</evidence>
<evidence type="ECO:0000313" key="15">
    <source>
        <dbReference type="Proteomes" id="UP000694620"/>
    </source>
</evidence>
<reference evidence="14" key="2">
    <citation type="submission" date="2025-08" db="UniProtKB">
        <authorList>
            <consortium name="Ensembl"/>
        </authorList>
    </citation>
    <scope>IDENTIFICATION</scope>
</reference>
<keyword evidence="15" id="KW-1185">Reference proteome</keyword>
<reference evidence="14" key="3">
    <citation type="submission" date="2025-09" db="UniProtKB">
        <authorList>
            <consortium name="Ensembl"/>
        </authorList>
    </citation>
    <scope>IDENTIFICATION</scope>
</reference>